<proteinExistence type="predicted"/>
<dbReference type="EMBL" id="JALLAZ020000810">
    <property type="protein sequence ID" value="KAL3786829.1"/>
    <property type="molecule type" value="Genomic_DNA"/>
</dbReference>
<keyword evidence="3" id="KW-1185">Reference proteome</keyword>
<feature type="compositionally biased region" description="Gly residues" evidence="1">
    <location>
        <begin position="62"/>
        <end position="72"/>
    </location>
</feature>
<feature type="region of interest" description="Disordered" evidence="1">
    <location>
        <begin position="46"/>
        <end position="72"/>
    </location>
</feature>
<organism evidence="2 3">
    <name type="scientific">Stephanodiscus triporus</name>
    <dbReference type="NCBI Taxonomy" id="2934178"/>
    <lineage>
        <taxon>Eukaryota</taxon>
        <taxon>Sar</taxon>
        <taxon>Stramenopiles</taxon>
        <taxon>Ochrophyta</taxon>
        <taxon>Bacillariophyta</taxon>
        <taxon>Coscinodiscophyceae</taxon>
        <taxon>Thalassiosirophycidae</taxon>
        <taxon>Stephanodiscales</taxon>
        <taxon>Stephanodiscaceae</taxon>
        <taxon>Stephanodiscus</taxon>
    </lineage>
</organism>
<evidence type="ECO:0008006" key="4">
    <source>
        <dbReference type="Google" id="ProtNLM"/>
    </source>
</evidence>
<protein>
    <recommendedName>
        <fullName evidence="4">G protein gamma domain-containing protein</fullName>
    </recommendedName>
</protein>
<evidence type="ECO:0000313" key="2">
    <source>
        <dbReference type="EMBL" id="KAL3786829.1"/>
    </source>
</evidence>
<sequence>MPKEDKAKTLEEQVKMLKEELQVCREAKTINEACNALTDFAQKQKEPFTTSHPEPNQWHKSAGGGGGGCNIL</sequence>
<accession>A0ABD3PGK4</accession>
<evidence type="ECO:0000313" key="3">
    <source>
        <dbReference type="Proteomes" id="UP001530315"/>
    </source>
</evidence>
<gene>
    <name evidence="2" type="ORF">ACHAW5_009234</name>
</gene>
<evidence type="ECO:0000256" key="1">
    <source>
        <dbReference type="SAM" id="MobiDB-lite"/>
    </source>
</evidence>
<dbReference type="AlphaFoldDB" id="A0ABD3PGK4"/>
<dbReference type="Proteomes" id="UP001530315">
    <property type="component" value="Unassembled WGS sequence"/>
</dbReference>
<name>A0ABD3PGK4_9STRA</name>
<reference evidence="2 3" key="1">
    <citation type="submission" date="2024-10" db="EMBL/GenBank/DDBJ databases">
        <title>Updated reference genomes for cyclostephanoid diatoms.</title>
        <authorList>
            <person name="Roberts W.R."/>
            <person name="Alverson A.J."/>
        </authorList>
    </citation>
    <scope>NUCLEOTIDE SEQUENCE [LARGE SCALE GENOMIC DNA]</scope>
    <source>
        <strain evidence="2 3">AJA276-08</strain>
    </source>
</reference>
<comment type="caution">
    <text evidence="2">The sequence shown here is derived from an EMBL/GenBank/DDBJ whole genome shotgun (WGS) entry which is preliminary data.</text>
</comment>